<keyword evidence="1" id="KW-1015">Disulfide bond</keyword>
<evidence type="ECO:0000256" key="2">
    <source>
        <dbReference type="ARBA" id="ARBA00024195"/>
    </source>
</evidence>
<dbReference type="OMA" id="GTICASN"/>
<dbReference type="PANTHER" id="PTHR24256">
    <property type="entry name" value="TRYPTASE-RELATED"/>
    <property type="match status" value="1"/>
</dbReference>
<dbReference type="SMART" id="SM00020">
    <property type="entry name" value="Tryp_SPc"/>
    <property type="match status" value="1"/>
</dbReference>
<dbReference type="GO" id="GO:0090729">
    <property type="term" value="F:toxin activity"/>
    <property type="evidence" value="ECO:0007669"/>
    <property type="project" value="UniProtKB-KW"/>
</dbReference>
<evidence type="ECO:0000313" key="4">
    <source>
        <dbReference type="Proteomes" id="UP001652626"/>
    </source>
</evidence>
<evidence type="ECO:0000256" key="1">
    <source>
        <dbReference type="ARBA" id="ARBA00023157"/>
    </source>
</evidence>
<comment type="similarity">
    <text evidence="2">Belongs to the peptidase S1 family. CLIP subfamily.</text>
</comment>
<feature type="domain" description="Peptidase S1" evidence="3">
    <location>
        <begin position="1"/>
        <end position="150"/>
    </location>
</feature>
<dbReference type="InterPro" id="IPR001254">
    <property type="entry name" value="Trypsin_dom"/>
</dbReference>
<dbReference type="InterPro" id="IPR009003">
    <property type="entry name" value="Peptidase_S1_PA"/>
</dbReference>
<dbReference type="PROSITE" id="PS50240">
    <property type="entry name" value="TRYPSIN_DOM"/>
    <property type="match status" value="1"/>
</dbReference>
<evidence type="ECO:0000313" key="5">
    <source>
        <dbReference type="RefSeq" id="XP_026487189.2"/>
    </source>
</evidence>
<dbReference type="SUPFAM" id="SSF50494">
    <property type="entry name" value="Trypsin-like serine proteases"/>
    <property type="match status" value="1"/>
</dbReference>
<gene>
    <name evidence="5" type="primary">LOC113394186</name>
</gene>
<dbReference type="RefSeq" id="XP_026487189.2">
    <property type="nucleotide sequence ID" value="XM_026631404.2"/>
</dbReference>
<organism evidence="4 5">
    <name type="scientific">Vanessa tameamea</name>
    <name type="common">Kamehameha butterfly</name>
    <dbReference type="NCBI Taxonomy" id="334116"/>
    <lineage>
        <taxon>Eukaryota</taxon>
        <taxon>Metazoa</taxon>
        <taxon>Ecdysozoa</taxon>
        <taxon>Arthropoda</taxon>
        <taxon>Hexapoda</taxon>
        <taxon>Insecta</taxon>
        <taxon>Pterygota</taxon>
        <taxon>Neoptera</taxon>
        <taxon>Endopterygota</taxon>
        <taxon>Lepidoptera</taxon>
        <taxon>Glossata</taxon>
        <taxon>Ditrysia</taxon>
        <taxon>Papilionoidea</taxon>
        <taxon>Nymphalidae</taxon>
        <taxon>Nymphalinae</taxon>
        <taxon>Vanessa</taxon>
    </lineage>
</organism>
<dbReference type="Proteomes" id="UP001652626">
    <property type="component" value="Chromosome 4"/>
</dbReference>
<dbReference type="InterPro" id="IPR051487">
    <property type="entry name" value="Ser/Thr_Proteases_Immune/Dev"/>
</dbReference>
<proteinExistence type="inferred from homology"/>
<dbReference type="Gene3D" id="2.40.10.10">
    <property type="entry name" value="Trypsin-like serine proteases"/>
    <property type="match status" value="2"/>
</dbReference>
<dbReference type="AlphaFoldDB" id="A0A8B8HQS1"/>
<dbReference type="GO" id="GO:0005576">
    <property type="term" value="C:extracellular region"/>
    <property type="evidence" value="ECO:0007669"/>
    <property type="project" value="UniProtKB-SubCell"/>
</dbReference>
<reference evidence="5" key="1">
    <citation type="submission" date="2025-08" db="UniProtKB">
        <authorList>
            <consortium name="RefSeq"/>
        </authorList>
    </citation>
    <scope>IDENTIFICATION</scope>
    <source>
        <tissue evidence="5">Whole body</tissue>
    </source>
</reference>
<dbReference type="InterPro" id="IPR043504">
    <property type="entry name" value="Peptidase_S1_PA_chymotrypsin"/>
</dbReference>
<dbReference type="GO" id="GO:0006508">
    <property type="term" value="P:proteolysis"/>
    <property type="evidence" value="ECO:0007669"/>
    <property type="project" value="UniProtKB-KW"/>
</dbReference>
<dbReference type="OrthoDB" id="6380398at2759"/>
<protein>
    <submittedName>
        <fullName evidence="5">Kallikrein-4-like</fullName>
    </submittedName>
</protein>
<name>A0A8B8HQS1_VANTA</name>
<sequence>MKIHPQYNTMTITTDIALIGLAEEIQFGAGINRVALARRRPRAGVALIAGWGLLSEEPYQDTDLLHETQQEIWPNTECVKLLRKLPEGTFCSGEGRHGGYPSMGDSGSPLIVNGYLQIGLVSFKKIHLSRSVIVYTDIAYYYKWIAENARNVFCG</sequence>
<dbReference type="GO" id="GO:0004252">
    <property type="term" value="F:serine-type endopeptidase activity"/>
    <property type="evidence" value="ECO:0007669"/>
    <property type="project" value="InterPro"/>
</dbReference>
<evidence type="ECO:0000259" key="3">
    <source>
        <dbReference type="PROSITE" id="PS50240"/>
    </source>
</evidence>
<keyword evidence="4" id="KW-1185">Reference proteome</keyword>
<dbReference type="Pfam" id="PF00089">
    <property type="entry name" value="Trypsin"/>
    <property type="match status" value="1"/>
</dbReference>
<dbReference type="GeneID" id="113394186"/>
<accession>A0A8B8HQS1</accession>